<proteinExistence type="predicted"/>
<evidence type="ECO:0000256" key="1">
    <source>
        <dbReference type="SAM" id="MobiDB-lite"/>
    </source>
</evidence>
<accession>A0ABN8Q943</accession>
<dbReference type="Proteomes" id="UP001159405">
    <property type="component" value="Unassembled WGS sequence"/>
</dbReference>
<dbReference type="EMBL" id="CALNXK010000109">
    <property type="protein sequence ID" value="CAH3157852.1"/>
    <property type="molecule type" value="Genomic_DNA"/>
</dbReference>
<protein>
    <submittedName>
        <fullName evidence="2">Uncharacterized protein</fullName>
    </submittedName>
</protein>
<organism evidence="2 3">
    <name type="scientific">Porites lobata</name>
    <dbReference type="NCBI Taxonomy" id="104759"/>
    <lineage>
        <taxon>Eukaryota</taxon>
        <taxon>Metazoa</taxon>
        <taxon>Cnidaria</taxon>
        <taxon>Anthozoa</taxon>
        <taxon>Hexacorallia</taxon>
        <taxon>Scleractinia</taxon>
        <taxon>Fungiina</taxon>
        <taxon>Poritidae</taxon>
        <taxon>Porites</taxon>
    </lineage>
</organism>
<evidence type="ECO:0000313" key="3">
    <source>
        <dbReference type="Proteomes" id="UP001159405"/>
    </source>
</evidence>
<comment type="caution">
    <text evidence="2">The sequence shown here is derived from an EMBL/GenBank/DDBJ whole genome shotgun (WGS) entry which is preliminary data.</text>
</comment>
<keyword evidence="3" id="KW-1185">Reference proteome</keyword>
<evidence type="ECO:0000313" key="2">
    <source>
        <dbReference type="EMBL" id="CAH3157852.1"/>
    </source>
</evidence>
<sequence length="332" mass="37269">MASSINVEEPTAKRSRRSSELAEDGDSFRTIVLDMAKYRDWVRELSSEQLVAIFEIGLKIRESTTVTVDVSESYLKNELSAAMKPVQTSLQTIERKIQSELSEKLVQLSTSLKVSPYVRGNVGEKEVMKLLEEHFPNFLVKDVSRQPGKGDILVVSLRQHKFMIEVKNRDSSNVPQSEIDRFKSNLASSPDVRAGILLSLKSGIVNKAKTGKFQVIFRENQYQIYVPNAGKDGALIIWSVLMADELAQSMQGDLGTSQIQKLEELYKEFQETKDHEKTCRDNLTSLENAAKALKESMNFILKSIDKTRKNLKKLIDSEATAAGKPIPAVQVD</sequence>
<feature type="region of interest" description="Disordered" evidence="1">
    <location>
        <begin position="1"/>
        <end position="20"/>
    </location>
</feature>
<gene>
    <name evidence="2" type="ORF">PLOB_00002540</name>
</gene>
<name>A0ABN8Q943_9CNID</name>
<reference evidence="2 3" key="1">
    <citation type="submission" date="2022-05" db="EMBL/GenBank/DDBJ databases">
        <authorList>
            <consortium name="Genoscope - CEA"/>
            <person name="William W."/>
        </authorList>
    </citation>
    <scope>NUCLEOTIDE SEQUENCE [LARGE SCALE GENOMIC DNA]</scope>
</reference>